<sequence length="675" mass="76070">MPAFSEIISSLQSYLTDSFCRAGVVLRGEPEWTDELLLQLNDHFYAVRRIQLGGSPRDGYEWIDFKQGRRLLGQECSLLVVDLSLGFDADSFNALLGTLQGGGLLVFVGESGRHSDHAQKWLHRALERLILVEQQVNSVCFDFLPIPLQKNPFEQQEKAVDAIVHVVEGHRNRPLVLTADRGRGKSSALGIAAAKLMERRPSIQIIVTAPSYAAVGPVFHHLLRVLSDGKMQAKQFIYREARLQFVPPDELLHSHQSCDLLLIDEASAIPVPLLTDLTRQYHRLVFSTTIHGYEGCGRGFTLKFLPWLKQLRPALRHQKLSMPIRWSEGDPLEQWQYQTFLLDAELPDISEKKAEEPVQYHYLSGETLLNDPELLANIFSLLTNAHYQTTPNDLMGVLSDPNIAVFVARSQHHLLGCALTIQEGPLSSQTVIRIQRGQHRPKGHLVPTTLVNQLGLSAAASASCCRVMRLAVHPDLQHQGYGSALLSELIRQCPADYVATSFGATSELLRFWGKNNFHPVKIGSRRDQASGCYSIVMIYQSPHAWFDTAREQFSYYFSHALKTELIRLEPDVVRQLLKMKVALPITDIATSLIQNYAQGGANYESVAVWIHLYISMLPYEYIDMVDDLLVAKVLQNQEWSLVAACYSLTGRKQIEERIRENLSAIMMTLQCKSQK</sequence>
<feature type="domain" description="N-acetyltransferase" evidence="10">
    <location>
        <begin position="365"/>
        <end position="542"/>
    </location>
</feature>
<protein>
    <recommendedName>
        <fullName evidence="9">tRNA(Met) cytidine acetyltransferase TmcA</fullName>
        <ecNumber evidence="9">2.3.1.193</ecNumber>
    </recommendedName>
</protein>
<reference evidence="11 14" key="2">
    <citation type="submission" date="2023-11" db="EMBL/GenBank/DDBJ databases">
        <title>Plant-associative lifestyle of Vibrio porteresiae and its evolutionary dynamics.</title>
        <authorList>
            <person name="Rameshkumar N."/>
            <person name="Kirti K."/>
        </authorList>
    </citation>
    <scope>NUCLEOTIDE SEQUENCE [LARGE SCALE GENOMIC DNA]</scope>
    <source>
        <strain evidence="11 14">MSSRF38</strain>
    </source>
</reference>
<evidence type="ECO:0000256" key="4">
    <source>
        <dbReference type="ARBA" id="ARBA00022694"/>
    </source>
</evidence>
<dbReference type="SUPFAM" id="SSF55729">
    <property type="entry name" value="Acyl-CoA N-acyltransferases (Nat)"/>
    <property type="match status" value="1"/>
</dbReference>
<dbReference type="PANTHER" id="PTHR10925:SF5">
    <property type="entry name" value="RNA CYTIDINE ACETYLTRANSFERASE"/>
    <property type="match status" value="1"/>
</dbReference>
<dbReference type="GO" id="GO:0051391">
    <property type="term" value="P:tRNA acetylation"/>
    <property type="evidence" value="ECO:0007669"/>
    <property type="project" value="UniProtKB-UniRule"/>
</dbReference>
<organism evidence="12 13">
    <name type="scientific">Vibrio mangrovi</name>
    <dbReference type="NCBI Taxonomy" id="474394"/>
    <lineage>
        <taxon>Bacteria</taxon>
        <taxon>Pseudomonadati</taxon>
        <taxon>Pseudomonadota</taxon>
        <taxon>Gammaproteobacteria</taxon>
        <taxon>Vibrionales</taxon>
        <taxon>Vibrionaceae</taxon>
        <taxon>Vibrio</taxon>
    </lineage>
</organism>
<comment type="caution">
    <text evidence="9">Lacks conserved residue(s) required for the propagation of feature annotation.</text>
</comment>
<evidence type="ECO:0000256" key="7">
    <source>
        <dbReference type="ARBA" id="ARBA00022884"/>
    </source>
</evidence>
<keyword evidence="8 9" id="KW-0012">Acyltransferase</keyword>
<dbReference type="PANTHER" id="PTHR10925">
    <property type="entry name" value="N-ACETYLTRANSFERASE 10"/>
    <property type="match status" value="1"/>
</dbReference>
<dbReference type="InterPro" id="IPR000182">
    <property type="entry name" value="GNAT_dom"/>
</dbReference>
<dbReference type="OrthoDB" id="5578851at2"/>
<keyword evidence="3 9" id="KW-0808">Transferase</keyword>
<feature type="binding site" evidence="9">
    <location>
        <position position="325"/>
    </location>
    <ligand>
        <name>ATP</name>
        <dbReference type="ChEBI" id="CHEBI:30616"/>
    </ligand>
</feature>
<dbReference type="GO" id="GO:0005737">
    <property type="term" value="C:cytoplasm"/>
    <property type="evidence" value="ECO:0007669"/>
    <property type="project" value="UniProtKB-SubCell"/>
</dbReference>
<dbReference type="HAMAP" id="MF_01886">
    <property type="entry name" value="tRNA_acetyltr_TmcA"/>
    <property type="match status" value="1"/>
</dbReference>
<name>A0A1Y6J0D3_9VIBR</name>
<dbReference type="Proteomes" id="UP000196125">
    <property type="component" value="Unassembled WGS sequence"/>
</dbReference>
<dbReference type="RefSeq" id="WP_087481772.1">
    <property type="nucleotide sequence ID" value="NZ_AP024884.1"/>
</dbReference>
<dbReference type="Proteomes" id="UP001283366">
    <property type="component" value="Unassembled WGS sequence"/>
</dbReference>
<dbReference type="InterPro" id="IPR007807">
    <property type="entry name" value="TcmA/NAT10_helicase"/>
</dbReference>
<dbReference type="GO" id="GO:1990883">
    <property type="term" value="F:18S rRNA cytidine N-acetyltransferase activity"/>
    <property type="evidence" value="ECO:0007669"/>
    <property type="project" value="TreeGrafter"/>
</dbReference>
<dbReference type="InterPro" id="IPR032672">
    <property type="entry name" value="TmcA/NAT10/Kre33"/>
</dbReference>
<accession>A0A1Y6J0D3</accession>
<dbReference type="GO" id="GO:0051392">
    <property type="term" value="F:tRNA cytidine N4-acetyltransferase activity"/>
    <property type="evidence" value="ECO:0007669"/>
    <property type="project" value="UniProtKB-UniRule"/>
</dbReference>
<dbReference type="Gene3D" id="3.40.630.30">
    <property type="match status" value="1"/>
</dbReference>
<feature type="binding site" evidence="9">
    <location>
        <position position="507"/>
    </location>
    <ligand>
        <name>acetyl-CoA</name>
        <dbReference type="ChEBI" id="CHEBI:57288"/>
    </ligand>
</feature>
<gene>
    <name evidence="9 12" type="primary">tmcA</name>
    <name evidence="11" type="ORF">SBX37_19135</name>
    <name evidence="12" type="ORF">VIM7927_03049</name>
</gene>
<evidence type="ECO:0000259" key="10">
    <source>
        <dbReference type="PROSITE" id="PS51186"/>
    </source>
</evidence>
<dbReference type="GO" id="GO:1904812">
    <property type="term" value="P:rRNA acetylation involved in maturation of SSU-rRNA"/>
    <property type="evidence" value="ECO:0007669"/>
    <property type="project" value="TreeGrafter"/>
</dbReference>
<feature type="binding site" evidence="9">
    <location>
        <position position="156"/>
    </location>
    <ligand>
        <name>ATP</name>
        <dbReference type="ChEBI" id="CHEBI:30616"/>
    </ligand>
</feature>
<evidence type="ECO:0000256" key="9">
    <source>
        <dbReference type="HAMAP-Rule" id="MF_01886"/>
    </source>
</evidence>
<evidence type="ECO:0000313" key="13">
    <source>
        <dbReference type="Proteomes" id="UP000196125"/>
    </source>
</evidence>
<evidence type="ECO:0000256" key="2">
    <source>
        <dbReference type="ARBA" id="ARBA00022555"/>
    </source>
</evidence>
<dbReference type="Pfam" id="PF05127">
    <property type="entry name" value="NAT10_TcmA_helicase"/>
    <property type="match status" value="1"/>
</dbReference>
<dbReference type="GO" id="GO:0002101">
    <property type="term" value="P:tRNA wobble cytosine modification"/>
    <property type="evidence" value="ECO:0007669"/>
    <property type="project" value="UniProtKB-UniRule"/>
</dbReference>
<dbReference type="Pfam" id="PF08351">
    <property type="entry name" value="TmcA_N"/>
    <property type="match status" value="1"/>
</dbReference>
<proteinExistence type="inferred from homology"/>
<dbReference type="InterPro" id="IPR024914">
    <property type="entry name" value="tRNA_acetyltr_TmcA"/>
</dbReference>
<keyword evidence="1 9" id="KW-0963">Cytoplasm</keyword>
<comment type="subcellular location">
    <subcellularLocation>
        <location evidence="9">Cytoplasm</location>
    </subcellularLocation>
</comment>
<dbReference type="GO" id="GO:0000049">
    <property type="term" value="F:tRNA binding"/>
    <property type="evidence" value="ECO:0007669"/>
    <property type="project" value="UniProtKB-UniRule"/>
</dbReference>
<dbReference type="Gene3D" id="3.40.50.300">
    <property type="entry name" value="P-loop containing nucleotide triphosphate hydrolases"/>
    <property type="match status" value="1"/>
</dbReference>
<evidence type="ECO:0000313" key="14">
    <source>
        <dbReference type="Proteomes" id="UP001283366"/>
    </source>
</evidence>
<dbReference type="GO" id="GO:0005524">
    <property type="term" value="F:ATP binding"/>
    <property type="evidence" value="ECO:0007669"/>
    <property type="project" value="UniProtKB-UniRule"/>
</dbReference>
<dbReference type="AlphaFoldDB" id="A0A1Y6J0D3"/>
<comment type="similarity">
    <text evidence="9">Belongs to the TmcA family.</text>
</comment>
<dbReference type="EMBL" id="JAWRCO010000002">
    <property type="protein sequence ID" value="MDW6004979.1"/>
    <property type="molecule type" value="Genomic_DNA"/>
</dbReference>
<keyword evidence="14" id="KW-1185">Reference proteome</keyword>
<keyword evidence="7 9" id="KW-0694">RNA-binding</keyword>
<dbReference type="Gene3D" id="3.40.50.11040">
    <property type="match status" value="1"/>
</dbReference>
<keyword evidence="2 9" id="KW-0820">tRNA-binding</keyword>
<evidence type="ECO:0000256" key="3">
    <source>
        <dbReference type="ARBA" id="ARBA00022679"/>
    </source>
</evidence>
<keyword evidence="5 9" id="KW-0547">Nucleotide-binding</keyword>
<dbReference type="Pfam" id="PF13718">
    <property type="entry name" value="GNAT_acetyltr_2"/>
    <property type="match status" value="2"/>
</dbReference>
<evidence type="ECO:0000256" key="6">
    <source>
        <dbReference type="ARBA" id="ARBA00022840"/>
    </source>
</evidence>
<dbReference type="InterPro" id="IPR013562">
    <property type="entry name" value="TmcA/NAT10_N"/>
</dbReference>
<evidence type="ECO:0000256" key="1">
    <source>
        <dbReference type="ARBA" id="ARBA00022490"/>
    </source>
</evidence>
<dbReference type="InterPro" id="IPR016181">
    <property type="entry name" value="Acyl_CoA_acyltransferase"/>
</dbReference>
<reference evidence="12 13" key="1">
    <citation type="submission" date="2017-05" db="EMBL/GenBank/DDBJ databases">
        <authorList>
            <person name="Song R."/>
            <person name="Chenine A.L."/>
            <person name="Ruprecht R.M."/>
        </authorList>
    </citation>
    <scope>NUCLEOTIDE SEQUENCE [LARGE SCALE GENOMIC DNA]</scope>
    <source>
        <strain evidence="12 13">CECT 7927</strain>
    </source>
</reference>
<evidence type="ECO:0000256" key="8">
    <source>
        <dbReference type="ARBA" id="ARBA00023315"/>
    </source>
</evidence>
<dbReference type="PROSITE" id="PS51186">
    <property type="entry name" value="GNAT"/>
    <property type="match status" value="1"/>
</dbReference>
<dbReference type="SUPFAM" id="SSF52540">
    <property type="entry name" value="P-loop containing nucleoside triphosphate hydrolases"/>
    <property type="match status" value="1"/>
</dbReference>
<dbReference type="EMBL" id="FXXI01000006">
    <property type="protein sequence ID" value="SMS01743.1"/>
    <property type="molecule type" value="Genomic_DNA"/>
</dbReference>
<comment type="function">
    <text evidence="9">Catalyzes the formation of N(4)-acetylcytidine (ac(4)C) at the wobble position of tRNA(Met), by using acetyl-CoA as an acetyl donor and ATP (or GTP).</text>
</comment>
<dbReference type="EC" id="2.3.1.193" evidence="9"/>
<dbReference type="InterPro" id="IPR027417">
    <property type="entry name" value="P-loop_NTPase"/>
</dbReference>
<evidence type="ECO:0000313" key="11">
    <source>
        <dbReference type="EMBL" id="MDW6004979.1"/>
    </source>
</evidence>
<comment type="catalytic activity">
    <reaction evidence="9">
        <text>cytidine(34) in elongator tRNA(Met) + acetyl-CoA + ATP + H2O = N(4)-acetylcytidine(34) in elongator tRNA(Met) + ADP + phosphate + CoA + H(+)</text>
        <dbReference type="Rhea" id="RHEA:43788"/>
        <dbReference type="Rhea" id="RHEA-COMP:10693"/>
        <dbReference type="Rhea" id="RHEA-COMP:10694"/>
        <dbReference type="ChEBI" id="CHEBI:15377"/>
        <dbReference type="ChEBI" id="CHEBI:15378"/>
        <dbReference type="ChEBI" id="CHEBI:30616"/>
        <dbReference type="ChEBI" id="CHEBI:43474"/>
        <dbReference type="ChEBI" id="CHEBI:57287"/>
        <dbReference type="ChEBI" id="CHEBI:57288"/>
        <dbReference type="ChEBI" id="CHEBI:74900"/>
        <dbReference type="ChEBI" id="CHEBI:82748"/>
        <dbReference type="ChEBI" id="CHEBI:456216"/>
        <dbReference type="EC" id="2.3.1.193"/>
    </reaction>
</comment>
<keyword evidence="6 9" id="KW-0067">ATP-binding</keyword>
<keyword evidence="4 9" id="KW-0819">tRNA processing</keyword>
<evidence type="ECO:0000313" key="12">
    <source>
        <dbReference type="EMBL" id="SMS01743.1"/>
    </source>
</evidence>
<evidence type="ECO:0000256" key="5">
    <source>
        <dbReference type="ARBA" id="ARBA00022741"/>
    </source>
</evidence>
<dbReference type="CDD" id="cd04301">
    <property type="entry name" value="NAT_SF"/>
    <property type="match status" value="1"/>
</dbReference>